<dbReference type="Proteomes" id="UP000770661">
    <property type="component" value="Unassembled WGS sequence"/>
</dbReference>
<dbReference type="EMBL" id="JACEEZ010017175">
    <property type="protein sequence ID" value="KAG0717738.1"/>
    <property type="molecule type" value="Genomic_DNA"/>
</dbReference>
<reference evidence="2" key="1">
    <citation type="submission" date="2020-07" db="EMBL/GenBank/DDBJ databases">
        <title>The High-quality genome of the commercially important snow crab, Chionoecetes opilio.</title>
        <authorList>
            <person name="Jeong J.-H."/>
            <person name="Ryu S."/>
        </authorList>
    </citation>
    <scope>NUCLEOTIDE SEQUENCE</scope>
    <source>
        <strain evidence="2">MADBK_172401_WGS</strain>
        <tissue evidence="2">Digestive gland</tissue>
    </source>
</reference>
<evidence type="ECO:0000313" key="2">
    <source>
        <dbReference type="EMBL" id="KAG0717738.1"/>
    </source>
</evidence>
<keyword evidence="3" id="KW-1185">Reference proteome</keyword>
<evidence type="ECO:0000256" key="1">
    <source>
        <dbReference type="SAM" id="MobiDB-lite"/>
    </source>
</evidence>
<evidence type="ECO:0000313" key="3">
    <source>
        <dbReference type="Proteomes" id="UP000770661"/>
    </source>
</evidence>
<name>A0A8J5C8G4_CHIOP</name>
<proteinExistence type="predicted"/>
<dbReference type="AlphaFoldDB" id="A0A8J5C8G4"/>
<sequence length="204" mass="23029">MKSSARKSPMYPKSELPPGEGDMDRSSPILDDFLTRKRLQSLSVELLRDSDTRLHNMHQYTVYGTCDGREVFEKEKKKRAPIREAKGILRVQGSKHFPPSGRRVQHGKCGCQSLPQWVPLTDHTQTCSSRARFPLVLCIFIKVSSIVLSYQHTDYQEQRIFARDLLATLNEYLSAPAPSMLVTGSLPMCGPLSIILSKTVKKIP</sequence>
<organism evidence="2 3">
    <name type="scientific">Chionoecetes opilio</name>
    <name type="common">Atlantic snow crab</name>
    <name type="synonym">Cancer opilio</name>
    <dbReference type="NCBI Taxonomy" id="41210"/>
    <lineage>
        <taxon>Eukaryota</taxon>
        <taxon>Metazoa</taxon>
        <taxon>Ecdysozoa</taxon>
        <taxon>Arthropoda</taxon>
        <taxon>Crustacea</taxon>
        <taxon>Multicrustacea</taxon>
        <taxon>Malacostraca</taxon>
        <taxon>Eumalacostraca</taxon>
        <taxon>Eucarida</taxon>
        <taxon>Decapoda</taxon>
        <taxon>Pleocyemata</taxon>
        <taxon>Brachyura</taxon>
        <taxon>Eubrachyura</taxon>
        <taxon>Majoidea</taxon>
        <taxon>Majidae</taxon>
        <taxon>Chionoecetes</taxon>
    </lineage>
</organism>
<accession>A0A8J5C8G4</accession>
<comment type="caution">
    <text evidence="2">The sequence shown here is derived from an EMBL/GenBank/DDBJ whole genome shotgun (WGS) entry which is preliminary data.</text>
</comment>
<gene>
    <name evidence="2" type="ORF">GWK47_053836</name>
</gene>
<feature type="region of interest" description="Disordered" evidence="1">
    <location>
        <begin position="1"/>
        <end position="28"/>
    </location>
</feature>
<protein>
    <submittedName>
        <fullName evidence="2">Uncharacterized protein</fullName>
    </submittedName>
</protein>